<dbReference type="AlphaFoldDB" id="A0AAW4KQU1"/>
<evidence type="ECO:0000313" key="2">
    <source>
        <dbReference type="Proteomes" id="UP001196338"/>
    </source>
</evidence>
<dbReference type="Proteomes" id="UP001196338">
    <property type="component" value="Unassembled WGS sequence"/>
</dbReference>
<reference evidence="1" key="2">
    <citation type="submission" date="2023-08" db="EMBL/GenBank/DDBJ databases">
        <title>Vibrio cholerae Outbreaks in Tanzania Exemplify Founder Flush: Simultaneous Increases in Population Size and Genetic Diversity.</title>
        <authorList>
            <person name="Debes A.K."/>
            <person name="Mohammed A."/>
            <person name="Maseke I."/>
            <person name="Almeida M."/>
            <person name="Li S."/>
            <person name="Matimba H."/>
            <person name="Joachim A."/>
            <person name="Mizinduko M."/>
            <person name="Nyanga S."/>
            <person name="Kelly M."/>
            <person name="Kachwamba Y."/>
            <person name="Schaffer A.M."/>
            <person name="Nyanga A.S."/>
            <person name="Mghamba J."/>
            <person name="Mosha F.S."/>
            <person name="Sack D.A."/>
            <person name="Stine O.C."/>
        </authorList>
    </citation>
    <scope>NUCLEOTIDE SEQUENCE</scope>
    <source>
        <strain evidence="1">TDS0091212</strain>
    </source>
</reference>
<gene>
    <name evidence="1" type="ORF">KIN13_00095</name>
</gene>
<dbReference type="EMBL" id="JAHBND010000019">
    <property type="protein sequence ID" value="MBS7671848.1"/>
    <property type="molecule type" value="Genomic_DNA"/>
</dbReference>
<comment type="caution">
    <text evidence="1">The sequence shown here is derived from an EMBL/GenBank/DDBJ whole genome shotgun (WGS) entry which is preliminary data.</text>
</comment>
<organism evidence="1 2">
    <name type="scientific">Vibrio cholerae</name>
    <dbReference type="NCBI Taxonomy" id="666"/>
    <lineage>
        <taxon>Bacteria</taxon>
        <taxon>Pseudomonadati</taxon>
        <taxon>Pseudomonadota</taxon>
        <taxon>Gammaproteobacteria</taxon>
        <taxon>Vibrionales</taxon>
        <taxon>Vibrionaceae</taxon>
        <taxon>Vibrio</taxon>
    </lineage>
</organism>
<reference evidence="1" key="1">
    <citation type="submission" date="2021-05" db="EMBL/GenBank/DDBJ databases">
        <authorList>
            <person name="Stine C."/>
        </authorList>
    </citation>
    <scope>NUCLEOTIDE SEQUENCE</scope>
    <source>
        <strain evidence="1">TDS0091212</strain>
    </source>
</reference>
<accession>A0AAW4KQU1</accession>
<proteinExistence type="predicted"/>
<feature type="non-terminal residue" evidence="1">
    <location>
        <position position="80"/>
    </location>
</feature>
<name>A0AAW4KQU1_VIBCL</name>
<evidence type="ECO:0000313" key="1">
    <source>
        <dbReference type="EMBL" id="MBS7671848.1"/>
    </source>
</evidence>
<sequence length="80" mass="9075">MSSYLLENIIVNYYEAAYSCSGYIDLELPNVFQAVRDAVFSTVPDPKGFQSDLNDLSFDDKLKIYTRAGLDKDKAVEARR</sequence>
<protein>
    <submittedName>
        <fullName evidence="1">Nucleotidyltransferase</fullName>
    </submittedName>
</protein>